<reference evidence="1 2" key="1">
    <citation type="journal article" date="2016" name="Nat. Commun.">
        <title>Thousands of microbial genomes shed light on interconnected biogeochemical processes in an aquifer system.</title>
        <authorList>
            <person name="Anantharaman K."/>
            <person name="Brown C.T."/>
            <person name="Hug L.A."/>
            <person name="Sharon I."/>
            <person name="Castelle C.J."/>
            <person name="Probst A.J."/>
            <person name="Thomas B.C."/>
            <person name="Singh A."/>
            <person name="Wilkins M.J."/>
            <person name="Karaoz U."/>
            <person name="Brodie E.L."/>
            <person name="Williams K.H."/>
            <person name="Hubbard S.S."/>
            <person name="Banfield J.F."/>
        </authorList>
    </citation>
    <scope>NUCLEOTIDE SEQUENCE [LARGE SCALE GENOMIC DNA]</scope>
</reference>
<evidence type="ECO:0000313" key="2">
    <source>
        <dbReference type="Proteomes" id="UP000178043"/>
    </source>
</evidence>
<accession>A0A1F8HVR6</accession>
<name>A0A1F8HVR6_9BACT</name>
<dbReference type="Proteomes" id="UP000178043">
    <property type="component" value="Unassembled WGS sequence"/>
</dbReference>
<proteinExistence type="predicted"/>
<comment type="caution">
    <text evidence="1">The sequence shown here is derived from an EMBL/GenBank/DDBJ whole genome shotgun (WGS) entry which is preliminary data.</text>
</comment>
<organism evidence="1 2">
    <name type="scientific">Candidatus Yanofskybacteria bacterium RIFOXYD1_FULL_42_10</name>
    <dbReference type="NCBI Taxonomy" id="1802718"/>
    <lineage>
        <taxon>Bacteria</taxon>
        <taxon>Candidatus Yanofskyibacteriota</taxon>
    </lineage>
</organism>
<dbReference type="EMBL" id="MGLG01000023">
    <property type="protein sequence ID" value="OGN41228.1"/>
    <property type="molecule type" value="Genomic_DNA"/>
</dbReference>
<gene>
    <name evidence="1" type="ORF">A2606_02015</name>
</gene>
<protein>
    <submittedName>
        <fullName evidence="1">Uncharacterized protein</fullName>
    </submittedName>
</protein>
<sequence length="154" mass="17486">MKKKLLLILVAAAVLYGGFWIYSWYKAQPVAHEFIGRIQKMENGTLFVSGIYQVQDRLDLSGPDTLTDVKITVSSKTEFIKELIYLPSLKELEKTGGMYKPSELKREKTVGVAGDLPELQSSNTGIRFVSKRNIYKKSVFKADSLEYIEPIYPE</sequence>
<evidence type="ECO:0000313" key="1">
    <source>
        <dbReference type="EMBL" id="OGN41228.1"/>
    </source>
</evidence>
<dbReference type="AlphaFoldDB" id="A0A1F8HVR6"/>